<dbReference type="EC" id="3.1.1.96" evidence="2"/>
<comment type="function">
    <text evidence="2">An aminoacyl-tRNA editing enzyme that deacylates mischarged D-aminoacyl-tRNAs. Also deacylates mischarged glycyl-tRNA(Ala), protecting cells against glycine mischarging by AlaRS. Acts via tRNA-based rather than protein-based catalysis; rejects L-amino acids rather than detecting D-amino acids in the active site. By recycling D-aminoacyl-tRNA to D-amino acids and free tRNA molecules, this enzyme counteracts the toxicity associated with the formation of D-aminoacyl-tRNA entities in vivo and helps enforce protein L-homochirality.</text>
</comment>
<protein>
    <recommendedName>
        <fullName evidence="2">D-aminoacyl-tRNA deacylase</fullName>
        <shortName evidence="2">DTD</shortName>
        <ecNumber evidence="2">3.1.1.96</ecNumber>
    </recommendedName>
    <alternativeName>
        <fullName evidence="2">Gly-tRNA(Ala) deacylase</fullName>
        <ecNumber evidence="2">3.1.1.-</ecNumber>
    </alternativeName>
</protein>
<dbReference type="FunFam" id="3.50.80.10:FF:000001">
    <property type="entry name" value="D-aminoacyl-tRNA deacylase"/>
    <property type="match status" value="1"/>
</dbReference>
<dbReference type="InterPro" id="IPR003732">
    <property type="entry name" value="Daa-tRNA_deacyls_DTD"/>
</dbReference>
<feature type="short sequence motif" description="Gly-cisPro motif, important for rejection of L-amino acids" evidence="2">
    <location>
        <begin position="138"/>
        <end position="139"/>
    </location>
</feature>
<comment type="subunit">
    <text evidence="2">Homodimer.</text>
</comment>
<evidence type="ECO:0000313" key="4">
    <source>
        <dbReference type="Proteomes" id="UP000094463"/>
    </source>
</evidence>
<dbReference type="Gene3D" id="3.50.80.10">
    <property type="entry name" value="D-tyrosyl-tRNA(Tyr) deacylase"/>
    <property type="match status" value="1"/>
</dbReference>
<evidence type="ECO:0000256" key="2">
    <source>
        <dbReference type="HAMAP-Rule" id="MF_00518"/>
    </source>
</evidence>
<sequence>MRTIVQRVSRAAVTVNDQTTGAIENGLMLLVGVTHEDTAEDAKWMADKIGNLRIFEDDDEKLNLSVKDTAGGILSISQFTVYGDCKKGRRPNFMAAAKPDHATAVYEQFNRFLQEDHGLTVETGVFGAMMDVELVNHGPVTLVVESKNS</sequence>
<dbReference type="Proteomes" id="UP000094463">
    <property type="component" value="Chromosome"/>
</dbReference>
<dbReference type="NCBIfam" id="TIGR00256">
    <property type="entry name" value="D-aminoacyl-tRNA deacylase"/>
    <property type="match status" value="1"/>
</dbReference>
<dbReference type="GO" id="GO:0019478">
    <property type="term" value="P:D-amino acid catabolic process"/>
    <property type="evidence" value="ECO:0007669"/>
    <property type="project" value="UniProtKB-UniRule"/>
</dbReference>
<dbReference type="AlphaFoldDB" id="A0A1D7QU19"/>
<keyword evidence="4" id="KW-1185">Reference proteome</keyword>
<comment type="domain">
    <text evidence="2">A Gly-cisPro motif from one monomer fits into the active site of the other monomer to allow specific chiral rejection of L-amino acids.</text>
</comment>
<keyword evidence="2" id="KW-0378">Hydrolase</keyword>
<evidence type="ECO:0000313" key="3">
    <source>
        <dbReference type="EMBL" id="AOM82487.1"/>
    </source>
</evidence>
<comment type="catalytic activity">
    <reaction evidence="2">
        <text>a D-aminoacyl-tRNA + H2O = a tRNA + a D-alpha-amino acid + H(+)</text>
        <dbReference type="Rhea" id="RHEA:13953"/>
        <dbReference type="Rhea" id="RHEA-COMP:10123"/>
        <dbReference type="Rhea" id="RHEA-COMP:10124"/>
        <dbReference type="ChEBI" id="CHEBI:15377"/>
        <dbReference type="ChEBI" id="CHEBI:15378"/>
        <dbReference type="ChEBI" id="CHEBI:59871"/>
        <dbReference type="ChEBI" id="CHEBI:78442"/>
        <dbReference type="ChEBI" id="CHEBI:79333"/>
        <dbReference type="EC" id="3.1.1.96"/>
    </reaction>
</comment>
<dbReference type="KEGG" id="bbev:BBEV_1119"/>
<dbReference type="PANTHER" id="PTHR10472">
    <property type="entry name" value="D-TYROSYL-TRNA TYR DEACYLASE"/>
    <property type="match status" value="1"/>
</dbReference>
<proteinExistence type="inferred from homology"/>
<organism evidence="3 4">
    <name type="scientific">Salisediminibacterium beveridgei</name>
    <dbReference type="NCBI Taxonomy" id="632773"/>
    <lineage>
        <taxon>Bacteria</taxon>
        <taxon>Bacillati</taxon>
        <taxon>Bacillota</taxon>
        <taxon>Bacilli</taxon>
        <taxon>Bacillales</taxon>
        <taxon>Bacillaceae</taxon>
        <taxon>Salisediminibacterium</taxon>
    </lineage>
</organism>
<keyword evidence="2" id="KW-0694">RNA-binding</keyword>
<gene>
    <name evidence="2 3" type="primary">dtd</name>
    <name evidence="3" type="ORF">BBEV_1119</name>
</gene>
<accession>A0A1D7QU19</accession>
<dbReference type="GO" id="GO:0005737">
    <property type="term" value="C:cytoplasm"/>
    <property type="evidence" value="ECO:0007669"/>
    <property type="project" value="UniProtKB-SubCell"/>
</dbReference>
<dbReference type="InterPro" id="IPR023509">
    <property type="entry name" value="DTD-like_sf"/>
</dbReference>
<dbReference type="Pfam" id="PF02580">
    <property type="entry name" value="Tyr_Deacylase"/>
    <property type="match status" value="1"/>
</dbReference>
<dbReference type="EC" id="3.1.1.-" evidence="2"/>
<evidence type="ECO:0000256" key="1">
    <source>
        <dbReference type="ARBA" id="ARBA00009673"/>
    </source>
</evidence>
<dbReference type="GO" id="GO:0043908">
    <property type="term" value="F:Ser(Gly)-tRNA(Ala) hydrolase activity"/>
    <property type="evidence" value="ECO:0007669"/>
    <property type="project" value="UniProtKB-UniRule"/>
</dbReference>
<dbReference type="PATRIC" id="fig|632773.3.peg.1188"/>
<dbReference type="GO" id="GO:0051500">
    <property type="term" value="F:D-tyrosyl-tRNA(Tyr) deacylase activity"/>
    <property type="evidence" value="ECO:0007669"/>
    <property type="project" value="TreeGrafter"/>
</dbReference>
<dbReference type="OrthoDB" id="9801395at2"/>
<comment type="catalytic activity">
    <reaction evidence="2">
        <text>glycyl-tRNA(Ala) + H2O = tRNA(Ala) + glycine + H(+)</text>
        <dbReference type="Rhea" id="RHEA:53744"/>
        <dbReference type="Rhea" id="RHEA-COMP:9657"/>
        <dbReference type="Rhea" id="RHEA-COMP:13640"/>
        <dbReference type="ChEBI" id="CHEBI:15377"/>
        <dbReference type="ChEBI" id="CHEBI:15378"/>
        <dbReference type="ChEBI" id="CHEBI:57305"/>
        <dbReference type="ChEBI" id="CHEBI:78442"/>
        <dbReference type="ChEBI" id="CHEBI:78522"/>
    </reaction>
</comment>
<dbReference type="PANTHER" id="PTHR10472:SF5">
    <property type="entry name" value="D-AMINOACYL-TRNA DEACYLASE 1"/>
    <property type="match status" value="1"/>
</dbReference>
<reference evidence="3 4" key="1">
    <citation type="submission" date="2015-08" db="EMBL/GenBank/DDBJ databases">
        <title>The complete genome sequence of Bacillus beveridgei MLTeJB.</title>
        <authorList>
            <person name="Hanson T.E."/>
            <person name="Mesa C."/>
            <person name="Basesman S.M."/>
            <person name="Oremland R.S."/>
        </authorList>
    </citation>
    <scope>NUCLEOTIDE SEQUENCE [LARGE SCALE GENOMIC DNA]</scope>
    <source>
        <strain evidence="3 4">MLTeJB</strain>
    </source>
</reference>
<keyword evidence="2" id="KW-0820">tRNA-binding</keyword>
<dbReference type="HAMAP" id="MF_00518">
    <property type="entry name" value="Deacylase_Dtd"/>
    <property type="match status" value="1"/>
</dbReference>
<dbReference type="CDD" id="cd00563">
    <property type="entry name" value="Dtyr_deacylase"/>
    <property type="match status" value="1"/>
</dbReference>
<dbReference type="GO" id="GO:0106026">
    <property type="term" value="F:Gly-tRNA(Ala) deacylase activity"/>
    <property type="evidence" value="ECO:0007669"/>
    <property type="project" value="UniProtKB-UniRule"/>
</dbReference>
<keyword evidence="2" id="KW-0963">Cytoplasm</keyword>
<dbReference type="EMBL" id="CP012502">
    <property type="protein sequence ID" value="AOM82487.1"/>
    <property type="molecule type" value="Genomic_DNA"/>
</dbReference>
<name>A0A1D7QU19_9BACI</name>
<comment type="subcellular location">
    <subcellularLocation>
        <location evidence="2">Cytoplasm</location>
    </subcellularLocation>
</comment>
<dbReference type="SUPFAM" id="SSF69500">
    <property type="entry name" value="DTD-like"/>
    <property type="match status" value="1"/>
</dbReference>
<dbReference type="GO" id="GO:0000049">
    <property type="term" value="F:tRNA binding"/>
    <property type="evidence" value="ECO:0007669"/>
    <property type="project" value="UniProtKB-UniRule"/>
</dbReference>
<comment type="similarity">
    <text evidence="1 2">Belongs to the DTD family.</text>
</comment>
<dbReference type="RefSeq" id="WP_069364571.1">
    <property type="nucleotide sequence ID" value="NZ_CP012502.1"/>
</dbReference>
<dbReference type="STRING" id="632773.BBEV_1119"/>